<organism evidence="2 3">
    <name type="scientific">Amborella trichopoda</name>
    <dbReference type="NCBI Taxonomy" id="13333"/>
    <lineage>
        <taxon>Eukaryota</taxon>
        <taxon>Viridiplantae</taxon>
        <taxon>Streptophyta</taxon>
        <taxon>Embryophyta</taxon>
        <taxon>Tracheophyta</taxon>
        <taxon>Spermatophyta</taxon>
        <taxon>Magnoliopsida</taxon>
        <taxon>Amborellales</taxon>
        <taxon>Amborellaceae</taxon>
        <taxon>Amborella</taxon>
    </lineage>
</organism>
<dbReference type="Proteomes" id="UP000017836">
    <property type="component" value="Unassembled WGS sequence"/>
</dbReference>
<gene>
    <name evidence="2" type="ORF">AMTR_s00017p00061360</name>
</gene>
<dbReference type="Gramene" id="ERN08543">
    <property type="protein sequence ID" value="ERN08543"/>
    <property type="gene ID" value="AMTR_s00017p00061360"/>
</dbReference>
<dbReference type="AlphaFoldDB" id="W1PKH7"/>
<dbReference type="PANTHER" id="PTHR31929">
    <property type="entry name" value="SAUR-LIKE AUXIN-RESPONSIVE PROTEIN FAMILY-RELATED"/>
    <property type="match status" value="1"/>
</dbReference>
<dbReference type="Pfam" id="PF02519">
    <property type="entry name" value="Auxin_inducible"/>
    <property type="match status" value="1"/>
</dbReference>
<sequence length="101" mass="11610">MARRMVEFVLMKKHISKSPMAQIQGTSDVPQGHFAIYVGENRRRFVIPTSYLKISLFQSLLQGAEEEFGFHHGMGITLPCKEEHFLSLLSSSKHSPRERQH</sequence>
<protein>
    <submittedName>
        <fullName evidence="2">Uncharacterized protein</fullName>
    </submittedName>
</protein>
<keyword evidence="3" id="KW-1185">Reference proteome</keyword>
<proteinExistence type="inferred from homology"/>
<dbReference type="eggNOG" id="ENOG502S4NX">
    <property type="taxonomic scope" value="Eukaryota"/>
</dbReference>
<dbReference type="GO" id="GO:0009733">
    <property type="term" value="P:response to auxin"/>
    <property type="evidence" value="ECO:0007669"/>
    <property type="project" value="InterPro"/>
</dbReference>
<accession>W1PKH7</accession>
<dbReference type="InterPro" id="IPR003676">
    <property type="entry name" value="SAUR_fam"/>
</dbReference>
<evidence type="ECO:0000313" key="3">
    <source>
        <dbReference type="Proteomes" id="UP000017836"/>
    </source>
</evidence>
<dbReference type="OMA" id="RHIINVR"/>
<comment type="similarity">
    <text evidence="1">Belongs to the ARG7 family.</text>
</comment>
<evidence type="ECO:0000256" key="1">
    <source>
        <dbReference type="ARBA" id="ARBA00006974"/>
    </source>
</evidence>
<evidence type="ECO:0000313" key="2">
    <source>
        <dbReference type="EMBL" id="ERN08543.1"/>
    </source>
</evidence>
<dbReference type="EMBL" id="KI393256">
    <property type="protein sequence ID" value="ERN08543.1"/>
    <property type="molecule type" value="Genomic_DNA"/>
</dbReference>
<name>W1PKH7_AMBTC</name>
<reference evidence="3" key="1">
    <citation type="journal article" date="2013" name="Science">
        <title>The Amborella genome and the evolution of flowering plants.</title>
        <authorList>
            <consortium name="Amborella Genome Project"/>
        </authorList>
    </citation>
    <scope>NUCLEOTIDE SEQUENCE [LARGE SCALE GENOMIC DNA]</scope>
</reference>
<dbReference type="HOGENOM" id="CLU_098106_3_0_1"/>